<accession>A0A2P2QW62</accession>
<protein>
    <submittedName>
        <fullName evidence="1">Uncharacterized protein</fullName>
    </submittedName>
</protein>
<organism evidence="1">
    <name type="scientific">Rhizophora mucronata</name>
    <name type="common">Asiatic mangrove</name>
    <dbReference type="NCBI Taxonomy" id="61149"/>
    <lineage>
        <taxon>Eukaryota</taxon>
        <taxon>Viridiplantae</taxon>
        <taxon>Streptophyta</taxon>
        <taxon>Embryophyta</taxon>
        <taxon>Tracheophyta</taxon>
        <taxon>Spermatophyta</taxon>
        <taxon>Magnoliopsida</taxon>
        <taxon>eudicotyledons</taxon>
        <taxon>Gunneridae</taxon>
        <taxon>Pentapetalae</taxon>
        <taxon>rosids</taxon>
        <taxon>fabids</taxon>
        <taxon>Malpighiales</taxon>
        <taxon>Rhizophoraceae</taxon>
        <taxon>Rhizophora</taxon>
    </lineage>
</organism>
<name>A0A2P2QW62_RHIMU</name>
<sequence>MRNYCITDNCSDNSLKYPSFGFWLGNNNFYLLSSLHSLLQQLCLSQYIIEAKAIY</sequence>
<dbReference type="AlphaFoldDB" id="A0A2P2QW62"/>
<evidence type="ECO:0000313" key="1">
    <source>
        <dbReference type="EMBL" id="MBX71250.1"/>
    </source>
</evidence>
<dbReference type="EMBL" id="GGEC01090766">
    <property type="protein sequence ID" value="MBX71250.1"/>
    <property type="molecule type" value="Transcribed_RNA"/>
</dbReference>
<reference evidence="1" key="1">
    <citation type="submission" date="2018-02" db="EMBL/GenBank/DDBJ databases">
        <title>Rhizophora mucronata_Transcriptome.</title>
        <authorList>
            <person name="Meera S.P."/>
            <person name="Sreeshan A."/>
            <person name="Augustine A."/>
        </authorList>
    </citation>
    <scope>NUCLEOTIDE SEQUENCE</scope>
    <source>
        <tissue evidence="1">Leaf</tissue>
    </source>
</reference>
<proteinExistence type="predicted"/>